<comment type="caution">
    <text evidence="1">The sequence shown here is derived from an EMBL/GenBank/DDBJ whole genome shotgun (WGS) entry which is preliminary data.</text>
</comment>
<dbReference type="Proteomes" id="UP000821865">
    <property type="component" value="Chromosome 10"/>
</dbReference>
<organism evidence="1 2">
    <name type="scientific">Dermacentor silvarum</name>
    <name type="common">Tick</name>
    <dbReference type="NCBI Taxonomy" id="543639"/>
    <lineage>
        <taxon>Eukaryota</taxon>
        <taxon>Metazoa</taxon>
        <taxon>Ecdysozoa</taxon>
        <taxon>Arthropoda</taxon>
        <taxon>Chelicerata</taxon>
        <taxon>Arachnida</taxon>
        <taxon>Acari</taxon>
        <taxon>Parasitiformes</taxon>
        <taxon>Ixodida</taxon>
        <taxon>Ixodoidea</taxon>
        <taxon>Ixodidae</taxon>
        <taxon>Rhipicephalinae</taxon>
        <taxon>Dermacentor</taxon>
    </lineage>
</organism>
<dbReference type="EMBL" id="CM023479">
    <property type="protein sequence ID" value="KAH7974468.1"/>
    <property type="molecule type" value="Genomic_DNA"/>
</dbReference>
<keyword evidence="2" id="KW-1185">Reference proteome</keyword>
<gene>
    <name evidence="1" type="ORF">HPB49_015734</name>
</gene>
<proteinExistence type="predicted"/>
<evidence type="ECO:0000313" key="2">
    <source>
        <dbReference type="Proteomes" id="UP000821865"/>
    </source>
</evidence>
<name>A0ACB8DQ44_DERSI</name>
<reference evidence="1" key="1">
    <citation type="submission" date="2020-05" db="EMBL/GenBank/DDBJ databases">
        <title>Large-scale comparative analyses of tick genomes elucidate their genetic diversity and vector capacities.</title>
        <authorList>
            <person name="Jia N."/>
            <person name="Wang J."/>
            <person name="Shi W."/>
            <person name="Du L."/>
            <person name="Sun Y."/>
            <person name="Zhan W."/>
            <person name="Jiang J."/>
            <person name="Wang Q."/>
            <person name="Zhang B."/>
            <person name="Ji P."/>
            <person name="Sakyi L.B."/>
            <person name="Cui X."/>
            <person name="Yuan T."/>
            <person name="Jiang B."/>
            <person name="Yang W."/>
            <person name="Lam T.T.-Y."/>
            <person name="Chang Q."/>
            <person name="Ding S."/>
            <person name="Wang X."/>
            <person name="Zhu J."/>
            <person name="Ruan X."/>
            <person name="Zhao L."/>
            <person name="Wei J."/>
            <person name="Que T."/>
            <person name="Du C."/>
            <person name="Cheng J."/>
            <person name="Dai P."/>
            <person name="Han X."/>
            <person name="Huang E."/>
            <person name="Gao Y."/>
            <person name="Liu J."/>
            <person name="Shao H."/>
            <person name="Ye R."/>
            <person name="Li L."/>
            <person name="Wei W."/>
            <person name="Wang X."/>
            <person name="Wang C."/>
            <person name="Yang T."/>
            <person name="Huo Q."/>
            <person name="Li W."/>
            <person name="Guo W."/>
            <person name="Chen H."/>
            <person name="Zhou L."/>
            <person name="Ni X."/>
            <person name="Tian J."/>
            <person name="Zhou Y."/>
            <person name="Sheng Y."/>
            <person name="Liu T."/>
            <person name="Pan Y."/>
            <person name="Xia L."/>
            <person name="Li J."/>
            <person name="Zhao F."/>
            <person name="Cao W."/>
        </authorList>
    </citation>
    <scope>NUCLEOTIDE SEQUENCE</scope>
    <source>
        <strain evidence="1">Dsil-2018</strain>
    </source>
</reference>
<accession>A0ACB8DQ44</accession>
<sequence length="137" mass="15760">MTVETLFGWTIQGTLDNLSKGSAVQTTSLLLAVGEPAANHISLDVDITSLWRLDTFGVQEDPDSKHDAHMALEEFERRVSKRRGRYEVLLLIRKPGLDAGHNNFTLARQRLVMQLRRFKQQPDLLNQYDKMIQTYFD</sequence>
<evidence type="ECO:0000313" key="1">
    <source>
        <dbReference type="EMBL" id="KAH7974468.1"/>
    </source>
</evidence>
<protein>
    <submittedName>
        <fullName evidence="1">Uncharacterized protein</fullName>
    </submittedName>
</protein>